<dbReference type="AlphaFoldDB" id="A0A8T5V5T3"/>
<sequence>MGTELREHWCLAKPFAMPAPLRSVFDTLDDELNIEDCSGGSAFAWRSAFDNRGVDCLKAVWKGGHLTALLPMFLLISLGGILLVCGYALGVQSRALMVHSCRTVRRMRYGTSFTRLRHHDGGSPSSNTK</sequence>
<protein>
    <submittedName>
        <fullName evidence="1">Uncharacterized protein</fullName>
    </submittedName>
</protein>
<evidence type="ECO:0000313" key="2">
    <source>
        <dbReference type="Proteomes" id="UP000551709"/>
    </source>
</evidence>
<dbReference type="Proteomes" id="UP000551709">
    <property type="component" value="Chromosome"/>
</dbReference>
<evidence type="ECO:0000313" key="1">
    <source>
        <dbReference type="EMBL" id="UPT92077.1"/>
    </source>
</evidence>
<accession>A0A8T5V5T3</accession>
<gene>
    <name evidence="1" type="ORF">HAP41_0000044965</name>
</gene>
<proteinExistence type="predicted"/>
<dbReference type="EMBL" id="CP096255">
    <property type="protein sequence ID" value="UPT92077.1"/>
    <property type="molecule type" value="Genomic_DNA"/>
</dbReference>
<reference evidence="1" key="2">
    <citation type="submission" date="2022-04" db="EMBL/GenBank/DDBJ databases">
        <authorList>
            <person name="Bromfield E.S.P."/>
            <person name="Cloutier S."/>
        </authorList>
    </citation>
    <scope>NUCLEOTIDE SEQUENCE</scope>
    <source>
        <strain evidence="1">1S5</strain>
    </source>
</reference>
<organism evidence="1 2">
    <name type="scientific">Bradyrhizobium barranii subsp. apii</name>
    <dbReference type="NCBI Taxonomy" id="2819348"/>
    <lineage>
        <taxon>Bacteria</taxon>
        <taxon>Pseudomonadati</taxon>
        <taxon>Pseudomonadota</taxon>
        <taxon>Alphaproteobacteria</taxon>
        <taxon>Hyphomicrobiales</taxon>
        <taxon>Nitrobacteraceae</taxon>
        <taxon>Bradyrhizobium</taxon>
        <taxon>Bradyrhizobium barranii</taxon>
    </lineage>
</organism>
<reference evidence="1" key="1">
    <citation type="journal article" date="2017" name="Syst. Appl. Microbiol.">
        <title>Soybeans inoculated with root zone soils of Canadian native legumes harbour diverse and novel Bradyrhizobium spp. that possess agricultural potential.</title>
        <authorList>
            <person name="Bromfield E.S.P."/>
            <person name="Cloutier S."/>
            <person name="Tambong J.T."/>
            <person name="Tran Thi T.V."/>
        </authorList>
    </citation>
    <scope>NUCLEOTIDE SEQUENCE</scope>
    <source>
        <strain evidence="1">1S5</strain>
    </source>
</reference>
<dbReference type="RefSeq" id="WP_224581068.1">
    <property type="nucleotide sequence ID" value="NZ_CP096255.1"/>
</dbReference>
<name>A0A8T5V5T3_9BRAD</name>